<dbReference type="EMBL" id="JAVXUO010001148">
    <property type="protein sequence ID" value="KAK2985520.1"/>
    <property type="molecule type" value="Genomic_DNA"/>
</dbReference>
<protein>
    <recommendedName>
        <fullName evidence="6">UDP-N-acetylglucosamine--dolichyl-phosphate N-acetylglucosaminephosphotransferase</fullName>
        <ecNumber evidence="5">2.7.8.15</ecNumber>
    </recommendedName>
    <alternativeName>
        <fullName evidence="15">GlcNAc-1-P transferase</fullName>
    </alternativeName>
    <alternativeName>
        <fullName evidence="16">N-acetylglucosamine-1-phosphate transferase</fullName>
    </alternativeName>
</protein>
<keyword evidence="7" id="KW-0328">Glycosyltransferase</keyword>
<feature type="transmembrane region" description="Helical" evidence="20">
    <location>
        <begin position="252"/>
        <end position="271"/>
    </location>
</feature>
<evidence type="ECO:0000256" key="7">
    <source>
        <dbReference type="ARBA" id="ARBA00022676"/>
    </source>
</evidence>
<comment type="similarity">
    <text evidence="4">Belongs to the glycosyltransferase 4 family.</text>
</comment>
<dbReference type="PANTHER" id="PTHR10571:SF0">
    <property type="entry name" value="UDP-N-ACETYLGLUCOSAMINE--DOLICHYL-PHOSPHATE N-ACETYLGLUCOSAMINEPHOSPHOTRANSFERASE"/>
    <property type="match status" value="1"/>
</dbReference>
<accession>A0AA88RMR9</accession>
<evidence type="ECO:0000256" key="5">
    <source>
        <dbReference type="ARBA" id="ARBA00013225"/>
    </source>
</evidence>
<comment type="catalytic activity">
    <reaction evidence="18">
        <text>a di-trans,poly-cis-dolichyl phosphate + UDP-N-acetyl-alpha-D-glucosamine = an N-acetyl-alpha-D-glucosaminyl-diphospho-di-trans,poly-cis-dolichol + UMP</text>
        <dbReference type="Rhea" id="RHEA:13289"/>
        <dbReference type="Rhea" id="RHEA-COMP:19498"/>
        <dbReference type="Rhea" id="RHEA-COMP:19507"/>
        <dbReference type="ChEBI" id="CHEBI:57683"/>
        <dbReference type="ChEBI" id="CHEBI:57705"/>
        <dbReference type="ChEBI" id="CHEBI:57865"/>
        <dbReference type="ChEBI" id="CHEBI:58427"/>
        <dbReference type="EC" id="2.7.8.15"/>
    </reaction>
    <physiologicalReaction direction="left-to-right" evidence="18">
        <dbReference type="Rhea" id="RHEA:13290"/>
    </physiologicalReaction>
</comment>
<feature type="non-terminal residue" evidence="21">
    <location>
        <position position="406"/>
    </location>
</feature>
<evidence type="ECO:0000256" key="12">
    <source>
        <dbReference type="ARBA" id="ARBA00022842"/>
    </source>
</evidence>
<keyword evidence="8" id="KW-0808">Transferase</keyword>
<evidence type="ECO:0000256" key="16">
    <source>
        <dbReference type="ARBA" id="ARBA00033238"/>
    </source>
</evidence>
<proteinExistence type="inferred from homology"/>
<dbReference type="InterPro" id="IPR033895">
    <property type="entry name" value="GPT"/>
</dbReference>
<dbReference type="GO" id="GO:0006488">
    <property type="term" value="P:dolichol-linked oligosaccharide biosynthetic process"/>
    <property type="evidence" value="ECO:0007669"/>
    <property type="project" value="InterPro"/>
</dbReference>
<feature type="region of interest" description="Disordered" evidence="19">
    <location>
        <begin position="1"/>
        <end position="36"/>
    </location>
</feature>
<evidence type="ECO:0000256" key="11">
    <source>
        <dbReference type="ARBA" id="ARBA00022824"/>
    </source>
</evidence>
<evidence type="ECO:0000256" key="20">
    <source>
        <dbReference type="SAM" id="Phobius"/>
    </source>
</evidence>
<dbReference type="AlphaFoldDB" id="A0AA88RMR9"/>
<evidence type="ECO:0000256" key="3">
    <source>
        <dbReference type="ARBA" id="ARBA00004922"/>
    </source>
</evidence>
<comment type="caution">
    <text evidence="21">The sequence shown here is derived from an EMBL/GenBank/DDBJ whole genome shotgun (WGS) entry which is preliminary data.</text>
</comment>
<dbReference type="Pfam" id="PF00953">
    <property type="entry name" value="Glycos_transf_4"/>
    <property type="match status" value="1"/>
</dbReference>
<feature type="transmembrane region" description="Helical" evidence="20">
    <location>
        <begin position="75"/>
        <end position="96"/>
    </location>
</feature>
<evidence type="ECO:0000256" key="1">
    <source>
        <dbReference type="ARBA" id="ARBA00001946"/>
    </source>
</evidence>
<dbReference type="Proteomes" id="UP001187471">
    <property type="component" value="Unassembled WGS sequence"/>
</dbReference>
<keyword evidence="13 20" id="KW-1133">Transmembrane helix</keyword>
<evidence type="ECO:0000313" key="22">
    <source>
        <dbReference type="Proteomes" id="UP001187471"/>
    </source>
</evidence>
<keyword evidence="12" id="KW-0460">Magnesium</keyword>
<sequence>MAARKRASSEATATATATTTATTTATKPPSAAAADPQIAPSKAGQILTYSLFFLLPYLYLIFYHYSIESELRKSILINAAISFAGFFLTLAMIPVASRYVLKRNLFGYDINKKGTPQGSIKVPESLGIVVGIVFLVLTILFQYFNFTADSNWLVEYNAALASICFMILLGFVDDVLDIPWRVKLLLPSVAALPLLMAYAGHTTIIIPKPLVPYVGLEILDLGWVYKLYMGLLAVFCTNSINIHAGLNGLEVGQTVVIASAILIHNVMQIGALTDPEYKQAHAFSIYLTQPLLATSLALLSFNWYPSSVFVGDTYTYFAGMTMAVVGILGHFSETLLLFFIPQVLNFLLSLPQLSGYIPCPRHRLPRFDPQTGLLTGTNDGTVVNLFLRQFGRMSEKSLCILLLVFQ</sequence>
<evidence type="ECO:0000256" key="19">
    <source>
        <dbReference type="SAM" id="MobiDB-lite"/>
    </source>
</evidence>
<comment type="subcellular location">
    <subcellularLocation>
        <location evidence="2">Endoplasmic reticulum membrane</location>
        <topology evidence="2">Multi-pass membrane protein</topology>
    </subcellularLocation>
</comment>
<evidence type="ECO:0000256" key="15">
    <source>
        <dbReference type="ARBA" id="ARBA00029567"/>
    </source>
</evidence>
<dbReference type="EC" id="2.7.8.15" evidence="5"/>
<evidence type="ECO:0000256" key="10">
    <source>
        <dbReference type="ARBA" id="ARBA00022723"/>
    </source>
</evidence>
<evidence type="ECO:0000256" key="18">
    <source>
        <dbReference type="ARBA" id="ARBA00045078"/>
    </source>
</evidence>
<name>A0AA88RMR9_9ASTE</name>
<keyword evidence="10" id="KW-0479">Metal-binding</keyword>
<organism evidence="21 22">
    <name type="scientific">Escallonia rubra</name>
    <dbReference type="NCBI Taxonomy" id="112253"/>
    <lineage>
        <taxon>Eukaryota</taxon>
        <taxon>Viridiplantae</taxon>
        <taxon>Streptophyta</taxon>
        <taxon>Embryophyta</taxon>
        <taxon>Tracheophyta</taxon>
        <taxon>Spermatophyta</taxon>
        <taxon>Magnoliopsida</taxon>
        <taxon>eudicotyledons</taxon>
        <taxon>Gunneridae</taxon>
        <taxon>Pentapetalae</taxon>
        <taxon>asterids</taxon>
        <taxon>campanulids</taxon>
        <taxon>Escalloniales</taxon>
        <taxon>Escalloniaceae</taxon>
        <taxon>Escallonia</taxon>
    </lineage>
</organism>
<dbReference type="GO" id="GO:0003975">
    <property type="term" value="F:UDP-N-acetylglucosamine-dolichyl-phosphate N-acetylglucosaminephosphotransferase activity"/>
    <property type="evidence" value="ECO:0007669"/>
    <property type="project" value="UniProtKB-EC"/>
</dbReference>
<feature type="transmembrane region" description="Helical" evidence="20">
    <location>
        <begin position="227"/>
        <end position="246"/>
    </location>
</feature>
<evidence type="ECO:0000256" key="9">
    <source>
        <dbReference type="ARBA" id="ARBA00022692"/>
    </source>
</evidence>
<evidence type="ECO:0000256" key="14">
    <source>
        <dbReference type="ARBA" id="ARBA00023136"/>
    </source>
</evidence>
<evidence type="ECO:0000256" key="17">
    <source>
        <dbReference type="ARBA" id="ARBA00044717"/>
    </source>
</evidence>
<feature type="compositionally biased region" description="Low complexity" evidence="19">
    <location>
        <begin position="7"/>
        <end position="34"/>
    </location>
</feature>
<gene>
    <name evidence="21" type="ORF">RJ640_015845</name>
</gene>
<evidence type="ECO:0000313" key="21">
    <source>
        <dbReference type="EMBL" id="KAK2985520.1"/>
    </source>
</evidence>
<dbReference type="PANTHER" id="PTHR10571">
    <property type="entry name" value="UDP-N-ACETYLGLUCOSAMINE--DOLICHYL-PHOSPHATE N-ACETYLGLUCOSAMINEPHOSPHOTRANSFERASE"/>
    <property type="match status" value="1"/>
</dbReference>
<evidence type="ECO:0000256" key="4">
    <source>
        <dbReference type="ARBA" id="ARBA00009317"/>
    </source>
</evidence>
<evidence type="ECO:0000256" key="2">
    <source>
        <dbReference type="ARBA" id="ARBA00004477"/>
    </source>
</evidence>
<evidence type="ECO:0000256" key="8">
    <source>
        <dbReference type="ARBA" id="ARBA00022679"/>
    </source>
</evidence>
<comment type="cofactor">
    <cofactor evidence="1">
        <name>Mg(2+)</name>
        <dbReference type="ChEBI" id="CHEBI:18420"/>
    </cofactor>
</comment>
<keyword evidence="22" id="KW-1185">Reference proteome</keyword>
<keyword evidence="9 20" id="KW-0812">Transmembrane</keyword>
<feature type="transmembrane region" description="Helical" evidence="20">
    <location>
        <begin position="126"/>
        <end position="146"/>
    </location>
</feature>
<feature type="transmembrane region" description="Helical" evidence="20">
    <location>
        <begin position="184"/>
        <end position="206"/>
    </location>
</feature>
<evidence type="ECO:0000256" key="6">
    <source>
        <dbReference type="ARBA" id="ARBA00017659"/>
    </source>
</evidence>
<feature type="transmembrane region" description="Helical" evidence="20">
    <location>
        <begin position="153"/>
        <end position="172"/>
    </location>
</feature>
<dbReference type="CDD" id="cd06855">
    <property type="entry name" value="GT_GPT_euk"/>
    <property type="match status" value="1"/>
</dbReference>
<keyword evidence="14 20" id="KW-0472">Membrane</keyword>
<feature type="transmembrane region" description="Helical" evidence="20">
    <location>
        <begin position="316"/>
        <end position="340"/>
    </location>
</feature>
<feature type="transmembrane region" description="Helical" evidence="20">
    <location>
        <begin position="283"/>
        <end position="304"/>
    </location>
</feature>
<evidence type="ECO:0000256" key="13">
    <source>
        <dbReference type="ARBA" id="ARBA00022989"/>
    </source>
</evidence>
<comment type="pathway">
    <text evidence="3">Protein modification; protein glycosylation.</text>
</comment>
<feature type="transmembrane region" description="Helical" evidence="20">
    <location>
        <begin position="43"/>
        <end position="63"/>
    </location>
</feature>
<dbReference type="InterPro" id="IPR000715">
    <property type="entry name" value="Glycosyl_transferase_4"/>
</dbReference>
<reference evidence="21" key="1">
    <citation type="submission" date="2022-12" db="EMBL/GenBank/DDBJ databases">
        <title>Draft genome assemblies for two species of Escallonia (Escalloniales).</title>
        <authorList>
            <person name="Chanderbali A."/>
            <person name="Dervinis C."/>
            <person name="Anghel I."/>
            <person name="Soltis D."/>
            <person name="Soltis P."/>
            <person name="Zapata F."/>
        </authorList>
    </citation>
    <scope>NUCLEOTIDE SEQUENCE</scope>
    <source>
        <strain evidence="21">UCBG92.1500</strain>
        <tissue evidence="21">Leaf</tissue>
    </source>
</reference>
<keyword evidence="11" id="KW-0256">Endoplasmic reticulum</keyword>
<comment type="function">
    <text evidence="17">UDP-N-acetylglucosamine--dolichyl-phosphate N-acetylglucosaminephosphotransferase that operates in the biosynthetic pathway of dolichol-linked oligosaccharides, the glycan precursors employed in protein asparagine (N)-glycosylation. The assembly of dolichol-linked oligosaccharides begins on the cytosolic side of the endoplasmic reticulum membrane and finishes in its lumen. The sequential addition of sugars to dolichol pyrophosphate produces dolichol-linked oligosaccharides containing fourteen sugars, including two GlcNAcs, nine mannoses and three glucoses. Once assembled, the oligosaccharide is transferred from the lipid to nascent proteins by oligosaccharyltransferases. Catalyzes the initial step of dolichol-linked oligosaccharide biosynthesis, transfering GlcNAc-1-P from cytosolic UDP-GlcNAc onto the carrier lipid dolichyl phosphate (P-dolichol), yielding GlcNAc-P-P-dolichol embedded in the cytoplasmic leaflet of the endoplasmic reticulum membrane.</text>
</comment>
<dbReference type="GO" id="GO:0046872">
    <property type="term" value="F:metal ion binding"/>
    <property type="evidence" value="ECO:0007669"/>
    <property type="project" value="UniProtKB-KW"/>
</dbReference>
<dbReference type="GO" id="GO:0016757">
    <property type="term" value="F:glycosyltransferase activity"/>
    <property type="evidence" value="ECO:0007669"/>
    <property type="project" value="UniProtKB-KW"/>
</dbReference>
<dbReference type="GO" id="GO:0005789">
    <property type="term" value="C:endoplasmic reticulum membrane"/>
    <property type="evidence" value="ECO:0007669"/>
    <property type="project" value="UniProtKB-SubCell"/>
</dbReference>